<reference evidence="2" key="1">
    <citation type="submission" date="2021-05" db="EMBL/GenBank/DDBJ databases">
        <authorList>
            <person name="Brink J."/>
            <person name="Busse A.L."/>
            <person name="Crowley H.J."/>
            <person name="Hall C.J."/>
            <person name="Hetherington P."/>
            <person name="Hovde T.M."/>
            <person name="Johnson J.A."/>
            <person name="Karch K.E."/>
            <person name="Krueger C.J."/>
            <person name="Lundberg T.J."/>
            <person name="Madla Sanchez I."/>
            <person name="Mathiesen C."/>
            <person name="Moore L.J."/>
            <person name="Nordberg R.J."/>
            <person name="Petersen I.M."/>
            <person name="Piton K.L."/>
            <person name="Rozycki S.T."/>
            <person name="Rutten E."/>
            <person name="Samuelson I.O."/>
            <person name="Sarkilahti S.K."/>
            <person name="Schubert K.A."/>
            <person name="Stamness T.F."/>
            <person name="Tinman A.J."/>
            <person name="Tutterrow P.B."/>
            <person name="Wanzek N.C."/>
            <person name="Wheeler C.D."/>
            <person name="Spring A.M."/>
            <person name="Klyczek K."/>
            <person name="Garlena R.A."/>
            <person name="Russell D.A."/>
            <person name="Pope W.H."/>
            <person name="Jacobs-Sera D."/>
            <person name="Hatfull G.F."/>
        </authorList>
    </citation>
    <scope>NUCLEOTIDE SEQUENCE</scope>
</reference>
<dbReference type="GeneID" id="80019022"/>
<feature type="domain" description="IrrE N-terminal-like" evidence="1">
    <location>
        <begin position="12"/>
        <end position="114"/>
    </location>
</feature>
<organism evidence="2 3">
    <name type="scientific">Microbacterium phage Footloose</name>
    <dbReference type="NCBI Taxonomy" id="2836048"/>
    <lineage>
        <taxon>Viruses</taxon>
        <taxon>Duplodnaviria</taxon>
        <taxon>Heunggongvirae</taxon>
        <taxon>Uroviricota</taxon>
        <taxon>Caudoviricetes</taxon>
        <taxon>Footloosevirus</taxon>
        <taxon>Footloosevirus footloose</taxon>
    </lineage>
</organism>
<name>A0A8F3EBD1_9CAUD</name>
<evidence type="ECO:0000259" key="1">
    <source>
        <dbReference type="Pfam" id="PF06114"/>
    </source>
</evidence>
<evidence type="ECO:0000313" key="2">
    <source>
        <dbReference type="EMBL" id="QWY84616.1"/>
    </source>
</evidence>
<proteinExistence type="predicted"/>
<gene>
    <name evidence="2" type="primary">34</name>
    <name evidence="2" type="ORF">SEA_FOOTLOOSE_34</name>
</gene>
<keyword evidence="3" id="KW-1185">Reference proteome</keyword>
<sequence length="150" mass="16798">MLRDLIQHAGGLGAGVHFAPIHDEPDLLGYFLPNRRIIVVKLGLTSAQSRWVLAHECGHAFYHHRCSGMSANDAAERQANAYAARLLIDPREYARLEAINPDQHWLADEFGISVDGIFAYEAYCLTRLRGVTYTDARMGINQWAHRSVPA</sequence>
<dbReference type="RefSeq" id="YP_010754431.1">
    <property type="nucleotide sequence ID" value="NC_073460.1"/>
</dbReference>
<dbReference type="InterPro" id="IPR010359">
    <property type="entry name" value="IrrE_HExxH"/>
</dbReference>
<dbReference type="Pfam" id="PF06114">
    <property type="entry name" value="Peptidase_M78"/>
    <property type="match status" value="1"/>
</dbReference>
<accession>A0A8F3EBD1</accession>
<evidence type="ECO:0000313" key="3">
    <source>
        <dbReference type="Proteomes" id="UP000693692"/>
    </source>
</evidence>
<dbReference type="Gene3D" id="1.10.10.2910">
    <property type="match status" value="1"/>
</dbReference>
<dbReference type="EMBL" id="MZ150789">
    <property type="protein sequence ID" value="QWY84616.1"/>
    <property type="molecule type" value="Genomic_DNA"/>
</dbReference>
<dbReference type="Proteomes" id="UP000693692">
    <property type="component" value="Segment"/>
</dbReference>
<dbReference type="KEGG" id="vg:80019022"/>
<protein>
    <submittedName>
        <fullName evidence="2">Helix-turn-helix DNA binding domain protein</fullName>
    </submittedName>
</protein>